<feature type="transmembrane region" description="Helical" evidence="1">
    <location>
        <begin position="23"/>
        <end position="45"/>
    </location>
</feature>
<dbReference type="EMBL" id="GL732604">
    <property type="protein sequence ID" value="EFX71960.1"/>
    <property type="molecule type" value="Genomic_DNA"/>
</dbReference>
<accession>E9H8D2</accession>
<dbReference type="AlphaFoldDB" id="E9H8D2"/>
<name>E9H8D2_DAPPU</name>
<keyword evidence="1" id="KW-0472">Membrane</keyword>
<dbReference type="Proteomes" id="UP000000305">
    <property type="component" value="Unassembled WGS sequence"/>
</dbReference>
<sequence length="54" mass="6280">MHLNPLLVSSHFLPCEQIKSTNIHVVLSFTISLLLALFFNIYITLFQSSKHEFF</sequence>
<keyword evidence="3" id="KW-1185">Reference proteome</keyword>
<gene>
    <name evidence="2" type="ORF">DAPPUDRAFT_308612</name>
</gene>
<reference evidence="2 3" key="1">
    <citation type="journal article" date="2011" name="Science">
        <title>The ecoresponsive genome of Daphnia pulex.</title>
        <authorList>
            <person name="Colbourne J.K."/>
            <person name="Pfrender M.E."/>
            <person name="Gilbert D."/>
            <person name="Thomas W.K."/>
            <person name="Tucker A."/>
            <person name="Oakley T.H."/>
            <person name="Tokishita S."/>
            <person name="Aerts A."/>
            <person name="Arnold G.J."/>
            <person name="Basu M.K."/>
            <person name="Bauer D.J."/>
            <person name="Caceres C.E."/>
            <person name="Carmel L."/>
            <person name="Casola C."/>
            <person name="Choi J.H."/>
            <person name="Detter J.C."/>
            <person name="Dong Q."/>
            <person name="Dusheyko S."/>
            <person name="Eads B.D."/>
            <person name="Frohlich T."/>
            <person name="Geiler-Samerotte K.A."/>
            <person name="Gerlach D."/>
            <person name="Hatcher P."/>
            <person name="Jogdeo S."/>
            <person name="Krijgsveld J."/>
            <person name="Kriventseva E.V."/>
            <person name="Kultz D."/>
            <person name="Laforsch C."/>
            <person name="Lindquist E."/>
            <person name="Lopez J."/>
            <person name="Manak J.R."/>
            <person name="Muller J."/>
            <person name="Pangilinan J."/>
            <person name="Patwardhan R.P."/>
            <person name="Pitluck S."/>
            <person name="Pritham E.J."/>
            <person name="Rechtsteiner A."/>
            <person name="Rho M."/>
            <person name="Rogozin I.B."/>
            <person name="Sakarya O."/>
            <person name="Salamov A."/>
            <person name="Schaack S."/>
            <person name="Shapiro H."/>
            <person name="Shiga Y."/>
            <person name="Skalitzky C."/>
            <person name="Smith Z."/>
            <person name="Souvorov A."/>
            <person name="Sung W."/>
            <person name="Tang Z."/>
            <person name="Tsuchiya D."/>
            <person name="Tu H."/>
            <person name="Vos H."/>
            <person name="Wang M."/>
            <person name="Wolf Y.I."/>
            <person name="Yamagata H."/>
            <person name="Yamada T."/>
            <person name="Ye Y."/>
            <person name="Shaw J.R."/>
            <person name="Andrews J."/>
            <person name="Crease T.J."/>
            <person name="Tang H."/>
            <person name="Lucas S.M."/>
            <person name="Robertson H.M."/>
            <person name="Bork P."/>
            <person name="Koonin E.V."/>
            <person name="Zdobnov E.M."/>
            <person name="Grigoriev I.V."/>
            <person name="Lynch M."/>
            <person name="Boore J.L."/>
        </authorList>
    </citation>
    <scope>NUCLEOTIDE SEQUENCE [LARGE SCALE GENOMIC DNA]</scope>
</reference>
<dbReference type="InParanoid" id="E9H8D2"/>
<dbReference type="KEGG" id="dpx:DAPPUDRAFT_308612"/>
<proteinExistence type="predicted"/>
<evidence type="ECO:0000313" key="2">
    <source>
        <dbReference type="EMBL" id="EFX71960.1"/>
    </source>
</evidence>
<evidence type="ECO:0000313" key="3">
    <source>
        <dbReference type="Proteomes" id="UP000000305"/>
    </source>
</evidence>
<dbReference type="HOGENOM" id="CLU_3052474_0_0_1"/>
<keyword evidence="1" id="KW-0812">Transmembrane</keyword>
<organism evidence="2 3">
    <name type="scientific">Daphnia pulex</name>
    <name type="common">Water flea</name>
    <dbReference type="NCBI Taxonomy" id="6669"/>
    <lineage>
        <taxon>Eukaryota</taxon>
        <taxon>Metazoa</taxon>
        <taxon>Ecdysozoa</taxon>
        <taxon>Arthropoda</taxon>
        <taxon>Crustacea</taxon>
        <taxon>Branchiopoda</taxon>
        <taxon>Diplostraca</taxon>
        <taxon>Cladocera</taxon>
        <taxon>Anomopoda</taxon>
        <taxon>Daphniidae</taxon>
        <taxon>Daphnia</taxon>
    </lineage>
</organism>
<protein>
    <submittedName>
        <fullName evidence="2">Uncharacterized protein</fullName>
    </submittedName>
</protein>
<evidence type="ECO:0000256" key="1">
    <source>
        <dbReference type="SAM" id="Phobius"/>
    </source>
</evidence>
<keyword evidence="1" id="KW-1133">Transmembrane helix</keyword>